<protein>
    <recommendedName>
        <fullName evidence="4">EF-hand domain-containing protein</fullName>
    </recommendedName>
</protein>
<feature type="compositionally biased region" description="Basic residues" evidence="1">
    <location>
        <begin position="1"/>
        <end position="13"/>
    </location>
</feature>
<accession>A0ABN9PMK3</accession>
<evidence type="ECO:0000256" key="1">
    <source>
        <dbReference type="SAM" id="MobiDB-lite"/>
    </source>
</evidence>
<feature type="region of interest" description="Disordered" evidence="1">
    <location>
        <begin position="1"/>
        <end position="32"/>
    </location>
</feature>
<dbReference type="EMBL" id="CAUYUJ010001115">
    <property type="protein sequence ID" value="CAK0794290.1"/>
    <property type="molecule type" value="Genomic_DNA"/>
</dbReference>
<name>A0ABN9PMK3_9DINO</name>
<evidence type="ECO:0000313" key="2">
    <source>
        <dbReference type="EMBL" id="CAK0794290.1"/>
    </source>
</evidence>
<comment type="caution">
    <text evidence="2">The sequence shown here is derived from an EMBL/GenBank/DDBJ whole genome shotgun (WGS) entry which is preliminary data.</text>
</comment>
<sequence length="86" mass="9741">MTLILPRRRRRRGQPAPAQELPTRDSALLDAGPTRERERLVQGFRQLDAGCTGSVPRPVFEHVARAVCEVNPTWLQALERVLARTE</sequence>
<feature type="non-terminal residue" evidence="2">
    <location>
        <position position="86"/>
    </location>
</feature>
<evidence type="ECO:0000313" key="3">
    <source>
        <dbReference type="Proteomes" id="UP001189429"/>
    </source>
</evidence>
<reference evidence="2" key="1">
    <citation type="submission" date="2023-10" db="EMBL/GenBank/DDBJ databases">
        <authorList>
            <person name="Chen Y."/>
            <person name="Shah S."/>
            <person name="Dougan E. K."/>
            <person name="Thang M."/>
            <person name="Chan C."/>
        </authorList>
    </citation>
    <scope>NUCLEOTIDE SEQUENCE [LARGE SCALE GENOMIC DNA]</scope>
</reference>
<proteinExistence type="predicted"/>
<keyword evidence="3" id="KW-1185">Reference proteome</keyword>
<dbReference type="Proteomes" id="UP001189429">
    <property type="component" value="Unassembled WGS sequence"/>
</dbReference>
<organism evidence="2 3">
    <name type="scientific">Prorocentrum cordatum</name>
    <dbReference type="NCBI Taxonomy" id="2364126"/>
    <lineage>
        <taxon>Eukaryota</taxon>
        <taxon>Sar</taxon>
        <taxon>Alveolata</taxon>
        <taxon>Dinophyceae</taxon>
        <taxon>Prorocentrales</taxon>
        <taxon>Prorocentraceae</taxon>
        <taxon>Prorocentrum</taxon>
    </lineage>
</organism>
<gene>
    <name evidence="2" type="ORF">PCOR1329_LOCUS4350</name>
</gene>
<evidence type="ECO:0008006" key="4">
    <source>
        <dbReference type="Google" id="ProtNLM"/>
    </source>
</evidence>